<feature type="transmembrane region" description="Helical" evidence="6">
    <location>
        <begin position="246"/>
        <end position="267"/>
    </location>
</feature>
<gene>
    <name evidence="9" type="ORF">VA613_04620</name>
</gene>
<dbReference type="PROSITE" id="PS50883">
    <property type="entry name" value="EAL"/>
    <property type="match status" value="1"/>
</dbReference>
<protein>
    <submittedName>
        <fullName evidence="9">EAL domain-containing protein</fullName>
    </submittedName>
</protein>
<dbReference type="InterPro" id="IPR001633">
    <property type="entry name" value="EAL_dom"/>
</dbReference>
<sequence>MPRPTLPRFHEIRRAALIVGLAALAYALAGWASLKIAGYVAGVVAAVWLAAGIGAVASLRFGVAGVAGVLLGALAVYSRVMPAEGAAFLSLGAAAGAAITGYLPRHLPPFSATLDYVSSVAKFTLVAAPLGCAVSAMAGVASLHYLGILDGDAALRALWVWWLGDLLGVYLIAPLLLTASRWDLLPTHKAARLEALVLVLGMLLLTRVMMEYAEPLRPAEIVLFVLLPTVLWAALRFSVTGASVAIFLAALIVLGVSLVSFGGLTAATTARDVFALQVSMVTMALGGLFVSAALTERRYSEMRLDMLANHDPLTGLPNRSYFQDFLGHALARAQREKLQVSLLFIDLDRFKHINDSQGHEVGDQVLRVVAGRLDEQLRADDFVARLGGDEFAVVLMHPTTSRAASRVARKLLKAVGESFKVAQRRYAIGASIGISVYPDDGTDANTLLRQADLAMYQAKQRRSGFEYFSDELNTVAQQQMTLESGLRQAFERKELALAYQPKVDLASGRVVGLEALARWLPRSGGIIWPDQFVPVAEETGLIVPLGRWVLRAACEQWIAWRDAGLNPPPVAVNLSPRQFTDARLIEDIEAILQETGMDAGQLQLEVTESAAMENPARTFDMLDALRQRGLHIYIDDFGTGHSNLGQLKRMPIDALKIDKSFVNDVLRDGDDAEIVNAIIRLAHALNLRVVAEGVETQEQAAFLKQGGCDEIQGYVIAKPLPPDQASALFARQFAPGELEGVPPELE</sequence>
<dbReference type="PANTHER" id="PTHR44757:SF2">
    <property type="entry name" value="BIOFILM ARCHITECTURE MAINTENANCE PROTEIN MBAA"/>
    <property type="match status" value="1"/>
</dbReference>
<evidence type="ECO:0000256" key="3">
    <source>
        <dbReference type="ARBA" id="ARBA00022692"/>
    </source>
</evidence>
<feature type="transmembrane region" description="Helical" evidence="6">
    <location>
        <begin position="221"/>
        <end position="239"/>
    </location>
</feature>
<evidence type="ECO:0000256" key="1">
    <source>
        <dbReference type="ARBA" id="ARBA00004651"/>
    </source>
</evidence>
<proteinExistence type="predicted"/>
<feature type="transmembrane region" description="Helical" evidence="6">
    <location>
        <begin position="12"/>
        <end position="30"/>
    </location>
</feature>
<feature type="transmembrane region" description="Helical" evidence="6">
    <location>
        <begin position="159"/>
        <end position="179"/>
    </location>
</feature>
<reference evidence="9 10" key="1">
    <citation type="submission" date="2023-12" db="EMBL/GenBank/DDBJ databases">
        <title>Thiobacillus sedimentum sp. nov., a chemolithoautotrophic sulfur-oxidizing bacterium isolated from freshwater sediment.</title>
        <authorList>
            <person name="Luo J."/>
            <person name="Dai C."/>
        </authorList>
    </citation>
    <scope>NUCLEOTIDE SEQUENCE [LARGE SCALE GENOMIC DNA]</scope>
    <source>
        <strain evidence="9 10">SCUT-2</strain>
    </source>
</reference>
<dbReference type="CDD" id="cd01949">
    <property type="entry name" value="GGDEF"/>
    <property type="match status" value="1"/>
</dbReference>
<feature type="domain" description="GGDEF" evidence="8">
    <location>
        <begin position="338"/>
        <end position="470"/>
    </location>
</feature>
<dbReference type="InterPro" id="IPR007895">
    <property type="entry name" value="MASE1"/>
</dbReference>
<feature type="domain" description="EAL" evidence="7">
    <location>
        <begin position="479"/>
        <end position="733"/>
    </location>
</feature>
<keyword evidence="3 6" id="KW-0812">Transmembrane</keyword>
<dbReference type="NCBIfam" id="TIGR00254">
    <property type="entry name" value="GGDEF"/>
    <property type="match status" value="1"/>
</dbReference>
<evidence type="ECO:0000259" key="8">
    <source>
        <dbReference type="PROSITE" id="PS50887"/>
    </source>
</evidence>
<keyword evidence="10" id="KW-1185">Reference proteome</keyword>
<evidence type="ECO:0000259" key="7">
    <source>
        <dbReference type="PROSITE" id="PS50883"/>
    </source>
</evidence>
<dbReference type="Pfam" id="PF05231">
    <property type="entry name" value="MASE1"/>
    <property type="match status" value="1"/>
</dbReference>
<evidence type="ECO:0000256" key="2">
    <source>
        <dbReference type="ARBA" id="ARBA00022475"/>
    </source>
</evidence>
<keyword evidence="2" id="KW-1003">Cell membrane</keyword>
<evidence type="ECO:0000256" key="4">
    <source>
        <dbReference type="ARBA" id="ARBA00022989"/>
    </source>
</evidence>
<dbReference type="InterPro" id="IPR035919">
    <property type="entry name" value="EAL_sf"/>
</dbReference>
<dbReference type="SUPFAM" id="SSF55073">
    <property type="entry name" value="Nucleotide cyclase"/>
    <property type="match status" value="1"/>
</dbReference>
<comment type="subcellular location">
    <subcellularLocation>
        <location evidence="1">Cell membrane</location>
        <topology evidence="1">Multi-pass membrane protein</topology>
    </subcellularLocation>
</comment>
<feature type="transmembrane region" description="Helical" evidence="6">
    <location>
        <begin position="86"/>
        <end position="103"/>
    </location>
</feature>
<dbReference type="EMBL" id="CP141769">
    <property type="protein sequence ID" value="WRS40157.1"/>
    <property type="molecule type" value="Genomic_DNA"/>
</dbReference>
<dbReference type="CDD" id="cd01948">
    <property type="entry name" value="EAL"/>
    <property type="match status" value="1"/>
</dbReference>
<dbReference type="InterPro" id="IPR043128">
    <property type="entry name" value="Rev_trsase/Diguanyl_cyclase"/>
</dbReference>
<evidence type="ECO:0000256" key="6">
    <source>
        <dbReference type="SAM" id="Phobius"/>
    </source>
</evidence>
<dbReference type="Pfam" id="PF00563">
    <property type="entry name" value="EAL"/>
    <property type="match status" value="1"/>
</dbReference>
<dbReference type="PANTHER" id="PTHR44757">
    <property type="entry name" value="DIGUANYLATE CYCLASE DGCP"/>
    <property type="match status" value="1"/>
</dbReference>
<dbReference type="Gene3D" id="3.20.20.450">
    <property type="entry name" value="EAL domain"/>
    <property type="match status" value="1"/>
</dbReference>
<name>A0ABZ1CLA0_9PROT</name>
<dbReference type="InterPro" id="IPR000160">
    <property type="entry name" value="GGDEF_dom"/>
</dbReference>
<dbReference type="SMART" id="SM00052">
    <property type="entry name" value="EAL"/>
    <property type="match status" value="1"/>
</dbReference>
<dbReference type="PROSITE" id="PS50887">
    <property type="entry name" value="GGDEF"/>
    <property type="match status" value="1"/>
</dbReference>
<organism evidence="9 10">
    <name type="scientific">Thiobacillus sedimenti</name>
    <dbReference type="NCBI Taxonomy" id="3110231"/>
    <lineage>
        <taxon>Bacteria</taxon>
        <taxon>Pseudomonadati</taxon>
        <taxon>Pseudomonadota</taxon>
        <taxon>Betaproteobacteria</taxon>
        <taxon>Nitrosomonadales</taxon>
        <taxon>Thiobacillaceae</taxon>
        <taxon>Thiobacillus</taxon>
    </lineage>
</organism>
<evidence type="ECO:0000313" key="9">
    <source>
        <dbReference type="EMBL" id="WRS40157.1"/>
    </source>
</evidence>
<dbReference type="SUPFAM" id="SSF141868">
    <property type="entry name" value="EAL domain-like"/>
    <property type="match status" value="1"/>
</dbReference>
<dbReference type="Gene3D" id="3.30.70.270">
    <property type="match status" value="1"/>
</dbReference>
<dbReference type="RefSeq" id="WP_324780687.1">
    <property type="nucleotide sequence ID" value="NZ_CP141769.1"/>
</dbReference>
<dbReference type="InterPro" id="IPR052155">
    <property type="entry name" value="Biofilm_reg_signaling"/>
</dbReference>
<keyword evidence="4 6" id="KW-1133">Transmembrane helix</keyword>
<feature type="transmembrane region" description="Helical" evidence="6">
    <location>
        <begin position="191"/>
        <end position="209"/>
    </location>
</feature>
<evidence type="ECO:0000256" key="5">
    <source>
        <dbReference type="ARBA" id="ARBA00023136"/>
    </source>
</evidence>
<feature type="transmembrane region" description="Helical" evidence="6">
    <location>
        <begin position="36"/>
        <end position="56"/>
    </location>
</feature>
<feature type="transmembrane region" description="Helical" evidence="6">
    <location>
        <begin position="123"/>
        <end position="147"/>
    </location>
</feature>
<dbReference type="InterPro" id="IPR029787">
    <property type="entry name" value="Nucleotide_cyclase"/>
</dbReference>
<feature type="transmembrane region" description="Helical" evidence="6">
    <location>
        <begin position="273"/>
        <end position="294"/>
    </location>
</feature>
<dbReference type="SMART" id="SM00267">
    <property type="entry name" value="GGDEF"/>
    <property type="match status" value="1"/>
</dbReference>
<evidence type="ECO:0000313" key="10">
    <source>
        <dbReference type="Proteomes" id="UP001334732"/>
    </source>
</evidence>
<dbReference type="Pfam" id="PF00990">
    <property type="entry name" value="GGDEF"/>
    <property type="match status" value="1"/>
</dbReference>
<dbReference type="Proteomes" id="UP001334732">
    <property type="component" value="Chromosome"/>
</dbReference>
<feature type="transmembrane region" description="Helical" evidence="6">
    <location>
        <begin position="61"/>
        <end position="80"/>
    </location>
</feature>
<keyword evidence="5 6" id="KW-0472">Membrane</keyword>
<accession>A0ABZ1CLA0</accession>